<name>A0A553IDL9_9PEZI</name>
<dbReference type="AlphaFoldDB" id="A0A553IDL9"/>
<keyword evidence="4 5" id="KW-0472">Membrane</keyword>
<reference evidence="7" key="1">
    <citation type="submission" date="2019-06" db="EMBL/GenBank/DDBJ databases">
        <title>Draft genome sequence of the griseofulvin-producing fungus Xylaria cubensis strain G536.</title>
        <authorList>
            <person name="Mead M.E."/>
            <person name="Raja H.A."/>
            <person name="Steenwyk J.L."/>
            <person name="Knowles S.L."/>
            <person name="Oberlies N.H."/>
            <person name="Rokas A."/>
        </authorList>
    </citation>
    <scope>NUCLEOTIDE SEQUENCE [LARGE SCALE GENOMIC DNA]</scope>
    <source>
        <strain evidence="7">G536</strain>
    </source>
</reference>
<dbReference type="Pfam" id="PF23489">
    <property type="entry name" value="V-ATPase_su_f"/>
    <property type="match status" value="1"/>
</dbReference>
<evidence type="ECO:0000313" key="6">
    <source>
        <dbReference type="EMBL" id="TRX98290.1"/>
    </source>
</evidence>
<feature type="transmembrane region" description="Helical" evidence="5">
    <location>
        <begin position="6"/>
        <end position="27"/>
    </location>
</feature>
<keyword evidence="2 5" id="KW-0812">Transmembrane</keyword>
<evidence type="ECO:0000256" key="2">
    <source>
        <dbReference type="ARBA" id="ARBA00022692"/>
    </source>
</evidence>
<evidence type="ECO:0000256" key="5">
    <source>
        <dbReference type="SAM" id="Phobius"/>
    </source>
</evidence>
<proteinExistence type="predicted"/>
<evidence type="ECO:0000256" key="4">
    <source>
        <dbReference type="ARBA" id="ARBA00023136"/>
    </source>
</evidence>
<dbReference type="STRING" id="2512241.A0A553IDL9"/>
<keyword evidence="7" id="KW-1185">Reference proteome</keyword>
<gene>
    <name evidence="6" type="ORF">FHL15_000935</name>
</gene>
<sequence>MKPVVGAMQAWSCVVISIFAIIVLSVIGSLYRTKHHEFVGGVGDPNNTGEVSSFPSVLRFPGCTPYARESTRRHRAMISDQYDSIRYNVYIYSRDYGVSQRAASYLKVALTKLRSASKNGLRPTRAVLLDCFPIDYNRLFLATRFGAPGG</sequence>
<organism evidence="6 7">
    <name type="scientific">Xylaria flabelliformis</name>
    <dbReference type="NCBI Taxonomy" id="2512241"/>
    <lineage>
        <taxon>Eukaryota</taxon>
        <taxon>Fungi</taxon>
        <taxon>Dikarya</taxon>
        <taxon>Ascomycota</taxon>
        <taxon>Pezizomycotina</taxon>
        <taxon>Sordariomycetes</taxon>
        <taxon>Xylariomycetidae</taxon>
        <taxon>Xylariales</taxon>
        <taxon>Xylariaceae</taxon>
        <taxon>Xylaria</taxon>
    </lineage>
</organism>
<evidence type="ECO:0000256" key="1">
    <source>
        <dbReference type="ARBA" id="ARBA00004370"/>
    </source>
</evidence>
<protein>
    <submittedName>
        <fullName evidence="6">Uncharacterized protein</fullName>
    </submittedName>
</protein>
<evidence type="ECO:0000313" key="7">
    <source>
        <dbReference type="Proteomes" id="UP000319160"/>
    </source>
</evidence>
<accession>A0A553IDL9</accession>
<evidence type="ECO:0000256" key="3">
    <source>
        <dbReference type="ARBA" id="ARBA00022989"/>
    </source>
</evidence>
<dbReference type="InterPro" id="IPR056552">
    <property type="entry name" value="Ribonucl_Kappa"/>
</dbReference>
<comment type="subcellular location">
    <subcellularLocation>
        <location evidence="1">Membrane</location>
    </subcellularLocation>
</comment>
<keyword evidence="3 5" id="KW-1133">Transmembrane helix</keyword>
<dbReference type="OrthoDB" id="67317at2759"/>
<dbReference type="GO" id="GO:0016020">
    <property type="term" value="C:membrane"/>
    <property type="evidence" value="ECO:0007669"/>
    <property type="project" value="UniProtKB-SubCell"/>
</dbReference>
<dbReference type="EMBL" id="VFLP01000003">
    <property type="protein sequence ID" value="TRX98290.1"/>
    <property type="molecule type" value="Genomic_DNA"/>
</dbReference>
<dbReference type="Proteomes" id="UP000319160">
    <property type="component" value="Unassembled WGS sequence"/>
</dbReference>
<comment type="caution">
    <text evidence="6">The sequence shown here is derived from an EMBL/GenBank/DDBJ whole genome shotgun (WGS) entry which is preliminary data.</text>
</comment>